<dbReference type="GO" id="GO:0020037">
    <property type="term" value="F:heme binding"/>
    <property type="evidence" value="ECO:0007669"/>
    <property type="project" value="InterPro"/>
</dbReference>
<dbReference type="GO" id="GO:0046872">
    <property type="term" value="F:metal ion binding"/>
    <property type="evidence" value="ECO:0007669"/>
    <property type="project" value="UniProtKB-KW"/>
</dbReference>
<accession>A0A7Y2EAI4</accession>
<sequence>MAKTRESLAGQKASAGKTALIVMAILAVITLWACSDPAANKSSSGNAAATNSGPVSALNTGKMAIETVRVNPGLAEFGAEVFKKRACGTCHAVGQRKQGPDLSGVASRRTEKWLHKQITDPEWMLKNDPIARELMAEYALQMSNQQVPEQEVKALIHYFVQESSGK</sequence>
<evidence type="ECO:0000256" key="2">
    <source>
        <dbReference type="ARBA" id="ARBA00022723"/>
    </source>
</evidence>
<dbReference type="InterPro" id="IPR036909">
    <property type="entry name" value="Cyt_c-like_dom_sf"/>
</dbReference>
<evidence type="ECO:0000256" key="3">
    <source>
        <dbReference type="ARBA" id="ARBA00023004"/>
    </source>
</evidence>
<dbReference type="AlphaFoldDB" id="A0A7Y2EAI4"/>
<evidence type="ECO:0000313" key="6">
    <source>
        <dbReference type="EMBL" id="NNF08251.1"/>
    </source>
</evidence>
<dbReference type="Gene3D" id="1.10.760.10">
    <property type="entry name" value="Cytochrome c-like domain"/>
    <property type="match status" value="1"/>
</dbReference>
<feature type="domain" description="Cytochrome c" evidence="5">
    <location>
        <begin position="73"/>
        <end position="163"/>
    </location>
</feature>
<dbReference type="GO" id="GO:0009055">
    <property type="term" value="F:electron transfer activity"/>
    <property type="evidence" value="ECO:0007669"/>
    <property type="project" value="InterPro"/>
</dbReference>
<dbReference type="Pfam" id="PF00034">
    <property type="entry name" value="Cytochrom_C"/>
    <property type="match status" value="1"/>
</dbReference>
<name>A0A7Y2EAI4_UNCEI</name>
<reference evidence="6 7" key="1">
    <citation type="submission" date="2020-03" db="EMBL/GenBank/DDBJ databases">
        <title>Metabolic flexibility allows generalist bacteria to become dominant in a frequently disturbed ecosystem.</title>
        <authorList>
            <person name="Chen Y.-J."/>
            <person name="Leung P.M."/>
            <person name="Bay S.K."/>
            <person name="Hugenholtz P."/>
            <person name="Kessler A.J."/>
            <person name="Shelley G."/>
            <person name="Waite D.W."/>
            <person name="Cook P.L."/>
            <person name="Greening C."/>
        </authorList>
    </citation>
    <scope>NUCLEOTIDE SEQUENCE [LARGE SCALE GENOMIC DNA]</scope>
    <source>
        <strain evidence="6">SS_bin_28</strain>
    </source>
</reference>
<evidence type="ECO:0000259" key="5">
    <source>
        <dbReference type="PROSITE" id="PS51007"/>
    </source>
</evidence>
<comment type="caution">
    <text evidence="6">The sequence shown here is derived from an EMBL/GenBank/DDBJ whole genome shotgun (WGS) entry which is preliminary data.</text>
</comment>
<keyword evidence="2 4" id="KW-0479">Metal-binding</keyword>
<gene>
    <name evidence="6" type="ORF">HKN21_15920</name>
</gene>
<dbReference type="Proteomes" id="UP000547674">
    <property type="component" value="Unassembled WGS sequence"/>
</dbReference>
<dbReference type="EMBL" id="JABDJR010000637">
    <property type="protein sequence ID" value="NNF08251.1"/>
    <property type="molecule type" value="Genomic_DNA"/>
</dbReference>
<protein>
    <submittedName>
        <fullName evidence="6">C-type cytochrome</fullName>
    </submittedName>
</protein>
<evidence type="ECO:0000313" key="7">
    <source>
        <dbReference type="Proteomes" id="UP000547674"/>
    </source>
</evidence>
<dbReference type="InterPro" id="IPR009056">
    <property type="entry name" value="Cyt_c-like_dom"/>
</dbReference>
<evidence type="ECO:0000256" key="4">
    <source>
        <dbReference type="PROSITE-ProRule" id="PRU00433"/>
    </source>
</evidence>
<organism evidence="6 7">
    <name type="scientific">Eiseniibacteriota bacterium</name>
    <dbReference type="NCBI Taxonomy" id="2212470"/>
    <lineage>
        <taxon>Bacteria</taxon>
        <taxon>Candidatus Eiseniibacteriota</taxon>
    </lineage>
</organism>
<evidence type="ECO:0000256" key="1">
    <source>
        <dbReference type="ARBA" id="ARBA00022617"/>
    </source>
</evidence>
<keyword evidence="1 4" id="KW-0349">Heme</keyword>
<proteinExistence type="predicted"/>
<dbReference type="SUPFAM" id="SSF46626">
    <property type="entry name" value="Cytochrome c"/>
    <property type="match status" value="1"/>
</dbReference>
<dbReference type="PROSITE" id="PS51007">
    <property type="entry name" value="CYTC"/>
    <property type="match status" value="1"/>
</dbReference>
<keyword evidence="3 4" id="KW-0408">Iron</keyword>